<feature type="region of interest" description="Disordered" evidence="1">
    <location>
        <begin position="283"/>
        <end position="410"/>
    </location>
</feature>
<evidence type="ECO:0000313" key="3">
    <source>
        <dbReference type="Proteomes" id="UP000355283"/>
    </source>
</evidence>
<keyword evidence="3" id="KW-1185">Reference proteome</keyword>
<feature type="compositionally biased region" description="Basic and acidic residues" evidence="1">
    <location>
        <begin position="653"/>
        <end position="666"/>
    </location>
</feature>
<feature type="compositionally biased region" description="Basic and acidic residues" evidence="1">
    <location>
        <begin position="98"/>
        <end position="113"/>
    </location>
</feature>
<feature type="compositionally biased region" description="Basic and acidic residues" evidence="1">
    <location>
        <begin position="605"/>
        <end position="644"/>
    </location>
</feature>
<dbReference type="EMBL" id="SDOX01000002">
    <property type="protein sequence ID" value="TFJ88320.1"/>
    <property type="molecule type" value="Genomic_DNA"/>
</dbReference>
<feature type="region of interest" description="Disordered" evidence="1">
    <location>
        <begin position="603"/>
        <end position="675"/>
    </location>
</feature>
<organism evidence="2 3">
    <name type="scientific">Nannochloropsis salina CCMP1776</name>
    <dbReference type="NCBI Taxonomy" id="1027361"/>
    <lineage>
        <taxon>Eukaryota</taxon>
        <taxon>Sar</taxon>
        <taxon>Stramenopiles</taxon>
        <taxon>Ochrophyta</taxon>
        <taxon>Eustigmatophyceae</taxon>
        <taxon>Eustigmatales</taxon>
        <taxon>Monodopsidaceae</taxon>
        <taxon>Microchloropsis</taxon>
        <taxon>Microchloropsis salina</taxon>
    </lineage>
</organism>
<dbReference type="Proteomes" id="UP000355283">
    <property type="component" value="Unassembled WGS sequence"/>
</dbReference>
<feature type="compositionally biased region" description="Basic and acidic residues" evidence="1">
    <location>
        <begin position="283"/>
        <end position="292"/>
    </location>
</feature>
<feature type="compositionally biased region" description="Pro residues" evidence="1">
    <location>
        <begin position="344"/>
        <end position="355"/>
    </location>
</feature>
<feature type="compositionally biased region" description="Low complexity" evidence="1">
    <location>
        <begin position="148"/>
        <end position="159"/>
    </location>
</feature>
<sequence>MSEEEVVTGDEAPSGSGHRIKINMTNEGRVLEEKGPSKGISPLSPLPPPHEGPAGGSVDGKHELNKVETAPETSSAIPTSSPGTEPAGSTLSPPLGRADIEHSISSETAEGRNEGGPLCAETSASPESTPASTAPPKKKTSKAKRQRATGPGAAPNAPASLPVADMEAQQVTEESSSGPSPSCAPPSAPPPEAMATSGGNSHGTGSSGEDNAGGGSDRRKGLARSGLVCQHDSQCMEPRTTKDRGGGLHVFCARHKEEKQKAWREAAMRYRQRKRLEVYWEQGRGESEEKGQGEGAFQHGNGNKRLGAPTPPEYPPPSTARAQDGGVQHQPFAPPALGATGTPGLPPSLPGPCVPPSDGAGQGKGLGCSQSVQEVAVTGQPPPPPSLPPLARTGSPRDPAPAHAPSAVLPPASAIPPGSWPFFWCQREMMRYVAMETRQAIKRDFDDFSQGRPSFRSFAIQHRLSYELNAAPRRCRVKPLMGGLLGVRLYELESFAWFAPLLDFLAAQWWEVAVIMFCEEVRREEGAQERGRLEAYLKEAGKSLARRRAVMTSLIGSVHLRSYDQAETQVGRLGPRYGHLMMVLNIHGNGELVFRRVRERRKGRGREGEGEEGAKGETKVREEGKDGSRVVDGEGKEGEEERSGLEGGGQGGGEEKREGEGEKEGEKEEVEEEEVLRLPLKSGDVYCYTGKYRYGCAERVELDAKASPYRCFIAFRFWIPGREWLVRMSEAEGAREGGADGRFVGWRKLEKEDKERDTRWGQGNKTAARPSYAGLSRVLSEADGGGREGGKGKGKGKGKGNGEGKEGQGESRTEEGKETAERERGGTMEVEETSVPEPCAALGKEGERQGDVEEKREGEGATEMVAMQV</sequence>
<feature type="region of interest" description="Disordered" evidence="1">
    <location>
        <begin position="753"/>
        <end position="869"/>
    </location>
</feature>
<feature type="compositionally biased region" description="Pro residues" evidence="1">
    <location>
        <begin position="182"/>
        <end position="192"/>
    </location>
</feature>
<feature type="region of interest" description="Disordered" evidence="1">
    <location>
        <begin position="1"/>
        <end position="246"/>
    </location>
</feature>
<proteinExistence type="predicted"/>
<accession>A0A4D9DA56</accession>
<protein>
    <submittedName>
        <fullName evidence="2">Uncharacterized protein</fullName>
    </submittedName>
</protein>
<gene>
    <name evidence="2" type="ORF">NSK_000669</name>
</gene>
<reference evidence="2 3" key="1">
    <citation type="submission" date="2019-01" db="EMBL/GenBank/DDBJ databases">
        <title>Nuclear Genome Assembly of the Microalgal Biofuel strain Nannochloropsis salina CCMP1776.</title>
        <authorList>
            <person name="Hovde B."/>
        </authorList>
    </citation>
    <scope>NUCLEOTIDE SEQUENCE [LARGE SCALE GENOMIC DNA]</scope>
    <source>
        <strain evidence="2 3">CCMP1776</strain>
    </source>
</reference>
<feature type="compositionally biased region" description="Pro residues" evidence="1">
    <location>
        <begin position="309"/>
        <end position="318"/>
    </location>
</feature>
<dbReference type="OrthoDB" id="10451676at2759"/>
<name>A0A4D9DA56_9STRA</name>
<feature type="compositionally biased region" description="Basic and acidic residues" evidence="1">
    <location>
        <begin position="844"/>
        <end position="859"/>
    </location>
</feature>
<feature type="compositionally biased region" description="Basic residues" evidence="1">
    <location>
        <begin position="136"/>
        <end position="147"/>
    </location>
</feature>
<evidence type="ECO:0000256" key="1">
    <source>
        <dbReference type="SAM" id="MobiDB-lite"/>
    </source>
</evidence>
<feature type="compositionally biased region" description="Gly residues" evidence="1">
    <location>
        <begin position="200"/>
        <end position="215"/>
    </location>
</feature>
<dbReference type="AlphaFoldDB" id="A0A4D9DA56"/>
<feature type="compositionally biased region" description="Basic and acidic residues" evidence="1">
    <location>
        <begin position="800"/>
        <end position="826"/>
    </location>
</feature>
<feature type="compositionally biased region" description="Polar residues" evidence="1">
    <location>
        <begin position="71"/>
        <end position="92"/>
    </location>
</feature>
<comment type="caution">
    <text evidence="2">The sequence shown here is derived from an EMBL/GenBank/DDBJ whole genome shotgun (WGS) entry which is preliminary data.</text>
</comment>
<evidence type="ECO:0000313" key="2">
    <source>
        <dbReference type="EMBL" id="TFJ88320.1"/>
    </source>
</evidence>
<feature type="compositionally biased region" description="Low complexity" evidence="1">
    <location>
        <begin position="120"/>
        <end position="135"/>
    </location>
</feature>